<name>A0AAV3U9C4_9ALTE</name>
<evidence type="ECO:0000313" key="3">
    <source>
        <dbReference type="Proteomes" id="UP001409585"/>
    </source>
</evidence>
<evidence type="ECO:0000256" key="1">
    <source>
        <dbReference type="SAM" id="Phobius"/>
    </source>
</evidence>
<keyword evidence="1" id="KW-1133">Transmembrane helix</keyword>
<dbReference type="InterPro" id="IPR021830">
    <property type="entry name" value="DUF3422"/>
</dbReference>
<dbReference type="AlphaFoldDB" id="A0AAV3U9C4"/>
<dbReference type="Proteomes" id="UP001409585">
    <property type="component" value="Unassembled WGS sequence"/>
</dbReference>
<keyword evidence="3" id="KW-1185">Reference proteome</keyword>
<organism evidence="2 3">
    <name type="scientific">Halioxenophilus aromaticivorans</name>
    <dbReference type="NCBI Taxonomy" id="1306992"/>
    <lineage>
        <taxon>Bacteria</taxon>
        <taxon>Pseudomonadati</taxon>
        <taxon>Pseudomonadota</taxon>
        <taxon>Gammaproteobacteria</taxon>
        <taxon>Alteromonadales</taxon>
        <taxon>Alteromonadaceae</taxon>
        <taxon>Halioxenophilus</taxon>
    </lineage>
</organism>
<comment type="caution">
    <text evidence="2">The sequence shown here is derived from an EMBL/GenBank/DDBJ whole genome shotgun (WGS) entry which is preliminary data.</text>
</comment>
<accession>A0AAV3U9C4</accession>
<dbReference type="Pfam" id="PF11902">
    <property type="entry name" value="DUF3422"/>
    <property type="match status" value="1"/>
</dbReference>
<feature type="transmembrane region" description="Helical" evidence="1">
    <location>
        <begin position="378"/>
        <end position="398"/>
    </location>
</feature>
<proteinExistence type="predicted"/>
<sequence length="448" mass="50705">MANNIQLENAAPEVKTPTVSLRVHPLRTALYDELHNRPSPIIEGACQVTHLTVMFEDNPQAITAHVIDLCRRYSVPSPAEEATCLYQDFGGFELRWERHTEFANFTFLCPAVTPFSDDALAFIPKDWLDSMPGKIMVATNLVVINEEPDKPTLRHWFEGQRKSGSLVMDQQAQVWTSFKLHSDGFGRMVILNKGLTAYQTGRLVQRLCELETYRLMSLLSLPIARKLVSDLDPIVDAHTALNKNISEIDKSRDERELLQALSHLAAEVERYRSDTNYRFSASIAYYDLVQDRLKQLRETTVDGLQSLREFLERRLTPGIKTCISARDRLEDLSQRIHQTTSLLRTRVDLSIQEQNQRVLSTMNRRGKLQLRLQQTVEGLSVVVLGYYILGLLGVALDGIKAYGISINTSLVKACALPVVLLLVYASLHFVKGKIHSSESKKEPDDSDL</sequence>
<keyword evidence="1" id="KW-0472">Membrane</keyword>
<evidence type="ECO:0000313" key="2">
    <source>
        <dbReference type="EMBL" id="GAA4958429.1"/>
    </source>
</evidence>
<feature type="transmembrane region" description="Helical" evidence="1">
    <location>
        <begin position="410"/>
        <end position="430"/>
    </location>
</feature>
<dbReference type="RefSeq" id="WP_345427357.1">
    <property type="nucleotide sequence ID" value="NZ_AP031496.1"/>
</dbReference>
<reference evidence="3" key="1">
    <citation type="journal article" date="2019" name="Int. J. Syst. Evol. Microbiol.">
        <title>The Global Catalogue of Microorganisms (GCM) 10K type strain sequencing project: providing services to taxonomists for standard genome sequencing and annotation.</title>
        <authorList>
            <consortium name="The Broad Institute Genomics Platform"/>
            <consortium name="The Broad Institute Genome Sequencing Center for Infectious Disease"/>
            <person name="Wu L."/>
            <person name="Ma J."/>
        </authorList>
    </citation>
    <scope>NUCLEOTIDE SEQUENCE [LARGE SCALE GENOMIC DNA]</scope>
    <source>
        <strain evidence="3">JCM 19134</strain>
    </source>
</reference>
<protein>
    <submittedName>
        <fullName evidence="2">DUF3422 domain-containing protein</fullName>
    </submittedName>
</protein>
<dbReference type="EMBL" id="BAABLX010000076">
    <property type="protein sequence ID" value="GAA4958429.1"/>
    <property type="molecule type" value="Genomic_DNA"/>
</dbReference>
<gene>
    <name evidence="2" type="ORF">GCM10025791_43890</name>
</gene>
<keyword evidence="1" id="KW-0812">Transmembrane</keyword>